<dbReference type="EMBL" id="KP211925">
    <property type="protein sequence ID" value="ANV81170.1"/>
    <property type="molecule type" value="Genomic_DNA"/>
</dbReference>
<accession>A0A1B1TFV6</accession>
<dbReference type="PANTHER" id="PTHR46401">
    <property type="entry name" value="GLYCOSYLTRANSFERASE WBBK-RELATED"/>
    <property type="match status" value="1"/>
</dbReference>
<protein>
    <recommendedName>
        <fullName evidence="3">Glycosyl transferase</fullName>
    </recommendedName>
</protein>
<dbReference type="Gene3D" id="3.40.50.2000">
    <property type="entry name" value="Glycogen Phosphorylase B"/>
    <property type="match status" value="2"/>
</dbReference>
<dbReference type="AlphaFoldDB" id="A0A1B1TFV6"/>
<evidence type="ECO:0008006" key="3">
    <source>
        <dbReference type="Google" id="ProtNLM"/>
    </source>
</evidence>
<evidence type="ECO:0000313" key="2">
    <source>
        <dbReference type="EMBL" id="ANV81170.1"/>
    </source>
</evidence>
<reference evidence="2" key="1">
    <citation type="submission" date="2014-11" db="EMBL/GenBank/DDBJ databases">
        <authorList>
            <person name="Zhu J."/>
            <person name="Qi W."/>
            <person name="Song R."/>
        </authorList>
    </citation>
    <scope>NUCLEOTIDE SEQUENCE</scope>
</reference>
<proteinExistence type="predicted"/>
<sequence>MNVLWFTGRRFDNFCSTTQSSLATGIIEKGHSVHILNPDEQGSHSDKKWKHTGFSMSSIPGLQSRKLSRDMKTWIQQNVFDNDTVAIVDWRVLSHIHRVLESKDIPWIMMDRSPPADPGILSLLQWSVWKKSWRIVAKSNSAEACVVSSGHMDLVHSKMKISSNKFSIIPAGVDLELFSPSPKEETLTMVYHGRLDKHRGILSLPMLASKSVQSGLKVKLHLIGEGDCFSQLKELSKINDYIEVQSNIEQSKVAEILSKSHIGLLPMPNTKLWSIASPLKRSEYAASGMLIFGINHAGHAFPENKNMDWVKLVEQYDFHTDGIEWFKSLDIESIEKLSKSARQFAEENLSWDNSVETLVSALNAQLN</sequence>
<evidence type="ECO:0000256" key="1">
    <source>
        <dbReference type="ARBA" id="ARBA00022679"/>
    </source>
</evidence>
<reference evidence="2" key="2">
    <citation type="journal article" date="2015" name="ISME J.">
        <title>A new class of marine Euryarchaeota group II from the Mediterranean deep chlorophyll maximum.</title>
        <authorList>
            <person name="Martin-Cuadrado A.B."/>
            <person name="Garcia-Heredia I."/>
            <person name="Molto A.G."/>
            <person name="Lopez-Ubeda R."/>
            <person name="Kimes N."/>
            <person name="Lopez-Garcia P."/>
            <person name="Moreira D."/>
            <person name="Rodriguez-Valera F."/>
        </authorList>
    </citation>
    <scope>NUCLEOTIDE SEQUENCE</scope>
</reference>
<dbReference type="SUPFAM" id="SSF53756">
    <property type="entry name" value="UDP-Glycosyltransferase/glycogen phosphorylase"/>
    <property type="match status" value="1"/>
</dbReference>
<dbReference type="GO" id="GO:0016757">
    <property type="term" value="F:glycosyltransferase activity"/>
    <property type="evidence" value="ECO:0007669"/>
    <property type="project" value="TreeGrafter"/>
</dbReference>
<organism evidence="2">
    <name type="scientific">uncultured Poseidoniia archaeon</name>
    <dbReference type="NCBI Taxonomy" id="1697135"/>
    <lineage>
        <taxon>Archaea</taxon>
        <taxon>Methanobacteriati</taxon>
        <taxon>Thermoplasmatota</taxon>
        <taxon>Candidatus Poseidoniia</taxon>
        <taxon>environmental samples</taxon>
    </lineage>
</organism>
<name>A0A1B1TFV6_9ARCH</name>
<dbReference type="PANTHER" id="PTHR46401:SF2">
    <property type="entry name" value="GLYCOSYLTRANSFERASE WBBK-RELATED"/>
    <property type="match status" value="1"/>
</dbReference>
<keyword evidence="1" id="KW-0808">Transferase</keyword>